<dbReference type="InterPro" id="IPR052350">
    <property type="entry name" value="Metallo-dep_Lactonases"/>
</dbReference>
<sequence>MTSDVSSAENLPRAIDTHVHLWHLEQDGPHGHPPVSYSWLGPQQPLLNRTYPITELRPHLQAADVDGIVLVQAASDPAEVGLLLHTARHLDLPARVTAWLPLEDREATVALLAEIDELRRGPDGSDLLRGVRHPIHDDPNPRWMLRPDVARGLDLLAEQGLIWEAVAERLDLLELVPEVARRHPGLTIVLDHLGKPPIAGGDAGRWRDLLAAAAAEPAVLAKISGLGTVSAPGWNSETWQPFVDHALVTFGPDRLMVGGDWPVALLAGDYPRTWSTTTDTLAGLAALDRQAILSGNAVRIYGF</sequence>
<feature type="domain" description="Amidohydrolase-related" evidence="2">
    <location>
        <begin position="15"/>
        <end position="303"/>
    </location>
</feature>
<proteinExistence type="inferred from homology"/>
<name>A0AAU8DP25_9ACTN</name>
<dbReference type="GO" id="GO:0016787">
    <property type="term" value="F:hydrolase activity"/>
    <property type="evidence" value="ECO:0007669"/>
    <property type="project" value="InterPro"/>
</dbReference>
<dbReference type="Pfam" id="PF04909">
    <property type="entry name" value="Amidohydro_2"/>
    <property type="match status" value="1"/>
</dbReference>
<dbReference type="InterPro" id="IPR032466">
    <property type="entry name" value="Metal_Hydrolase"/>
</dbReference>
<organism evidence="3">
    <name type="scientific">Nakamurella sp. A5-74</name>
    <dbReference type="NCBI Taxonomy" id="3158264"/>
    <lineage>
        <taxon>Bacteria</taxon>
        <taxon>Bacillati</taxon>
        <taxon>Actinomycetota</taxon>
        <taxon>Actinomycetes</taxon>
        <taxon>Nakamurellales</taxon>
        <taxon>Nakamurellaceae</taxon>
        <taxon>Nakamurella</taxon>
    </lineage>
</organism>
<dbReference type="Gene3D" id="3.20.20.140">
    <property type="entry name" value="Metal-dependent hydrolases"/>
    <property type="match status" value="1"/>
</dbReference>
<evidence type="ECO:0000259" key="2">
    <source>
        <dbReference type="Pfam" id="PF04909"/>
    </source>
</evidence>
<evidence type="ECO:0000313" key="3">
    <source>
        <dbReference type="EMBL" id="XCG63078.1"/>
    </source>
</evidence>
<dbReference type="PANTHER" id="PTHR43569">
    <property type="entry name" value="AMIDOHYDROLASE"/>
    <property type="match status" value="1"/>
</dbReference>
<dbReference type="EMBL" id="CP159218">
    <property type="protein sequence ID" value="XCG63078.1"/>
    <property type="molecule type" value="Genomic_DNA"/>
</dbReference>
<protein>
    <submittedName>
        <fullName evidence="3">Amidohydrolase family protein</fullName>
    </submittedName>
</protein>
<reference evidence="3" key="1">
    <citation type="submission" date="2024-05" db="EMBL/GenBank/DDBJ databases">
        <authorList>
            <person name="Cai S.Y."/>
            <person name="Jin L.M."/>
            <person name="Li H.R."/>
        </authorList>
    </citation>
    <scope>NUCLEOTIDE SEQUENCE</scope>
    <source>
        <strain evidence="3">A5-74</strain>
    </source>
</reference>
<dbReference type="SUPFAM" id="SSF51556">
    <property type="entry name" value="Metallo-dependent hydrolases"/>
    <property type="match status" value="1"/>
</dbReference>
<evidence type="ECO:0000256" key="1">
    <source>
        <dbReference type="ARBA" id="ARBA00038310"/>
    </source>
</evidence>
<dbReference type="PANTHER" id="PTHR43569:SF2">
    <property type="entry name" value="AMIDOHYDROLASE-RELATED DOMAIN-CONTAINING PROTEIN"/>
    <property type="match status" value="1"/>
</dbReference>
<accession>A0AAU8DP25</accession>
<comment type="similarity">
    <text evidence="1">Belongs to the metallo-dependent hydrolases superfamily.</text>
</comment>
<dbReference type="RefSeq" id="WP_353648693.1">
    <property type="nucleotide sequence ID" value="NZ_CP159218.1"/>
</dbReference>
<dbReference type="AlphaFoldDB" id="A0AAU8DP25"/>
<dbReference type="InterPro" id="IPR006680">
    <property type="entry name" value="Amidohydro-rel"/>
</dbReference>
<gene>
    <name evidence="3" type="ORF">ABLG96_17985</name>
</gene>